<dbReference type="AlphaFoldDB" id="A0A1G9I657"/>
<evidence type="ECO:0000313" key="4">
    <source>
        <dbReference type="Proteomes" id="UP000528432"/>
    </source>
</evidence>
<evidence type="ECO:0000313" key="2">
    <source>
        <dbReference type="EMBL" id="SDL20727.1"/>
    </source>
</evidence>
<dbReference type="EMBL" id="FNGL01000012">
    <property type="protein sequence ID" value="SDL20727.1"/>
    <property type="molecule type" value="Genomic_DNA"/>
</dbReference>
<sequence>MINLRPHHILCFQNYVGKGYSKDFVDNMNIIDKKLKENKSIKIKLTPYADDVCKKCPHKIQNVGCASNNNVLCMDKKVMDYLNLDFKIYNYEYLLNRLKKNITRDAFNDICGNCEWHKYGLCNEI</sequence>
<evidence type="ECO:0000313" key="1">
    <source>
        <dbReference type="EMBL" id="NOH14823.1"/>
    </source>
</evidence>
<dbReference type="EMBL" id="JABFIF010000001">
    <property type="protein sequence ID" value="NOH14823.1"/>
    <property type="molecule type" value="Genomic_DNA"/>
</dbReference>
<reference evidence="2 3" key="1">
    <citation type="submission" date="2016-10" db="EMBL/GenBank/DDBJ databases">
        <authorList>
            <person name="Varghese N."/>
            <person name="Submissions S."/>
        </authorList>
    </citation>
    <scope>NUCLEOTIDE SEQUENCE [LARGE SCALE GENOMIC DNA]</scope>
    <source>
        <strain evidence="2 3">NLAE-zl-C224</strain>
    </source>
</reference>
<dbReference type="RefSeq" id="WP_089866181.1">
    <property type="nucleotide sequence ID" value="NZ_FNGL01000012.1"/>
</dbReference>
<dbReference type="Proteomes" id="UP000198811">
    <property type="component" value="Unassembled WGS sequence"/>
</dbReference>
<accession>A0A1G9I657</accession>
<dbReference type="STRING" id="1494.SAMN05216497_11223"/>
<protein>
    <submittedName>
        <fullName evidence="1">DUF1284 domain-containing protein</fullName>
    </submittedName>
</protein>
<gene>
    <name evidence="1" type="ORF">HMJ28_00195</name>
    <name evidence="2" type="ORF">SAMN05216497_11223</name>
</gene>
<dbReference type="Pfam" id="PF06935">
    <property type="entry name" value="DUF1284"/>
    <property type="match status" value="1"/>
</dbReference>
<dbReference type="OrthoDB" id="121064at2"/>
<organism evidence="1 4">
    <name type="scientific">Clostridium cochlearium</name>
    <dbReference type="NCBI Taxonomy" id="1494"/>
    <lineage>
        <taxon>Bacteria</taxon>
        <taxon>Bacillati</taxon>
        <taxon>Bacillota</taxon>
        <taxon>Clostridia</taxon>
        <taxon>Eubacteriales</taxon>
        <taxon>Clostridiaceae</taxon>
        <taxon>Clostridium</taxon>
    </lineage>
</organism>
<dbReference type="InterPro" id="IPR009702">
    <property type="entry name" value="DUF1284"/>
</dbReference>
<reference evidence="1 4" key="2">
    <citation type="submission" date="2020-05" db="EMBL/GenBank/DDBJ databases">
        <title>Draft genome sequence of Clostridium cochlearium strain AGROS13 isolated from a sheep dairy farm in New Zealand.</title>
        <authorList>
            <person name="Gupta T.B."/>
            <person name="Jauregui R."/>
            <person name="Risson A.N."/>
            <person name="Brightwell G."/>
            <person name="Maclean P."/>
        </authorList>
    </citation>
    <scope>NUCLEOTIDE SEQUENCE [LARGE SCALE GENOMIC DNA]</scope>
    <source>
        <strain evidence="1 4">AGROS13</strain>
    </source>
</reference>
<dbReference type="Proteomes" id="UP000528432">
    <property type="component" value="Unassembled WGS sequence"/>
</dbReference>
<comment type="caution">
    <text evidence="1">The sequence shown here is derived from an EMBL/GenBank/DDBJ whole genome shotgun (WGS) entry which is preliminary data.</text>
</comment>
<keyword evidence="3" id="KW-1185">Reference proteome</keyword>
<proteinExistence type="predicted"/>
<evidence type="ECO:0000313" key="3">
    <source>
        <dbReference type="Proteomes" id="UP000198811"/>
    </source>
</evidence>
<name>A0A1G9I657_CLOCO</name>